<name>A0ABS3H5N9_9ENTE</name>
<reference evidence="2 3" key="1">
    <citation type="submission" date="2021-03" db="EMBL/GenBank/DDBJ databases">
        <title>Enterococcal diversity collection.</title>
        <authorList>
            <person name="Gilmore M.S."/>
            <person name="Schwartzman J."/>
            <person name="Van Tyne D."/>
            <person name="Martin M."/>
            <person name="Earl A.M."/>
            <person name="Manson A.L."/>
            <person name="Straub T."/>
            <person name="Salamzade R."/>
            <person name="Saavedra J."/>
            <person name="Lebreton F."/>
            <person name="Prichula J."/>
            <person name="Schaufler K."/>
            <person name="Gaca A."/>
            <person name="Sgardioli B."/>
            <person name="Wagenaar J."/>
            <person name="Strong T."/>
        </authorList>
    </citation>
    <scope>NUCLEOTIDE SEQUENCE [LARGE SCALE GENOMIC DNA]</scope>
    <source>
        <strain evidence="2 3">MJM12</strain>
    </source>
</reference>
<sequence length="209" mass="24589">MEIGDTLTFDRFTWRILAKEERRLLLITEDIIQQRPYHHKKGDVTWETSGVRAYLNDTFYQSFAPQNRAKILTTEILTADNPWYNVTGGNKTYDHIFLLSLEEVVCHYFGDSSKNLMQKSPKQRYWFQKKDPNNDQRRAFYDQHIWWWWLRTPGRDLQRAIYIHGDGNVGIQGNKTDHYSSTTIHPLTGDNSGGLRPALWLSLDSSTDF</sequence>
<dbReference type="RefSeq" id="WP_206902943.1">
    <property type="nucleotide sequence ID" value="NZ_JAFLVT010000006.1"/>
</dbReference>
<evidence type="ECO:0000313" key="2">
    <source>
        <dbReference type="EMBL" id="MBO0448744.1"/>
    </source>
</evidence>
<gene>
    <name evidence="2" type="ORF">JZO76_04265</name>
</gene>
<keyword evidence="3" id="KW-1185">Reference proteome</keyword>
<accession>A0ABS3H5N9</accession>
<dbReference type="Pfam" id="PF19789">
    <property type="entry name" value="DUF6273"/>
    <property type="match status" value="1"/>
</dbReference>
<protein>
    <recommendedName>
        <fullName evidence="1">DUF6273 domain-containing protein</fullName>
    </recommendedName>
</protein>
<proteinExistence type="predicted"/>
<evidence type="ECO:0000259" key="1">
    <source>
        <dbReference type="Pfam" id="PF19789"/>
    </source>
</evidence>
<dbReference type="Proteomes" id="UP000664256">
    <property type="component" value="Unassembled WGS sequence"/>
</dbReference>
<dbReference type="InterPro" id="IPR046240">
    <property type="entry name" value="DUF6273"/>
</dbReference>
<dbReference type="EMBL" id="JAFLVT010000006">
    <property type="protein sequence ID" value="MBO0448744.1"/>
    <property type="molecule type" value="Genomic_DNA"/>
</dbReference>
<evidence type="ECO:0000313" key="3">
    <source>
        <dbReference type="Proteomes" id="UP000664256"/>
    </source>
</evidence>
<comment type="caution">
    <text evidence="2">The sequence shown here is derived from an EMBL/GenBank/DDBJ whole genome shotgun (WGS) entry which is preliminary data.</text>
</comment>
<feature type="domain" description="DUF6273" evidence="1">
    <location>
        <begin position="23"/>
        <end position="202"/>
    </location>
</feature>
<organism evidence="2 3">
    <name type="scientific">Candidatus Enterococcus myersii</name>
    <dbReference type="NCBI Taxonomy" id="2815322"/>
    <lineage>
        <taxon>Bacteria</taxon>
        <taxon>Bacillati</taxon>
        <taxon>Bacillota</taxon>
        <taxon>Bacilli</taxon>
        <taxon>Lactobacillales</taxon>
        <taxon>Enterococcaceae</taxon>
        <taxon>Enterococcus</taxon>
    </lineage>
</organism>